<evidence type="ECO:0000313" key="4">
    <source>
        <dbReference type="Proteomes" id="UP000266178"/>
    </source>
</evidence>
<comment type="similarity">
    <text evidence="1">Belongs to the CinA family.</text>
</comment>
<dbReference type="EMBL" id="QWLB01000064">
    <property type="protein sequence ID" value="RIH91018.1"/>
    <property type="molecule type" value="Genomic_DNA"/>
</dbReference>
<dbReference type="RefSeq" id="WP_119358521.1">
    <property type="nucleotide sequence ID" value="NZ_BJXM01000027.1"/>
</dbReference>
<evidence type="ECO:0000259" key="2">
    <source>
        <dbReference type="SMART" id="SM00852"/>
    </source>
</evidence>
<dbReference type="Pfam" id="PF18146">
    <property type="entry name" value="CinA_KH"/>
    <property type="match status" value="1"/>
</dbReference>
<feature type="domain" description="MoaB/Mog" evidence="2">
    <location>
        <begin position="5"/>
        <end position="174"/>
    </location>
</feature>
<dbReference type="PANTHER" id="PTHR13939:SF0">
    <property type="entry name" value="NMN AMIDOHYDROLASE-LIKE PROTEIN YFAY"/>
    <property type="match status" value="1"/>
</dbReference>
<dbReference type="InterPro" id="IPR001453">
    <property type="entry name" value="MoaB/Mog_dom"/>
</dbReference>
<dbReference type="Gene3D" id="3.40.980.10">
    <property type="entry name" value="MoaB/Mog-like domain"/>
    <property type="match status" value="1"/>
</dbReference>
<dbReference type="InterPro" id="IPR036653">
    <property type="entry name" value="CinA-like_C"/>
</dbReference>
<evidence type="ECO:0000313" key="3">
    <source>
        <dbReference type="EMBL" id="RIH91018.1"/>
    </source>
</evidence>
<dbReference type="SUPFAM" id="SSF142433">
    <property type="entry name" value="CinA-like"/>
    <property type="match status" value="1"/>
</dbReference>
<dbReference type="InterPro" id="IPR041424">
    <property type="entry name" value="CinA_KH"/>
</dbReference>
<sequence>MFIAEIMGVGDELLYGETVDTNTAELARSLQPYNLNIPRTLRVADDLAALSSELRKAWSSARLIVLSGGLGPTPDDITREAIAAALGEALELDQAMLNQIRAIFAARGWNMPESNRKQAMKIPSATWILNPRGTAPGWWVHQETPAPRDLIALPGPPAEWRPMWAELLPKLDLPCQAYAQKTFKTLGIGESRIVEVLGGLFQREGPATVGTYAKAHGVEVTVRGQPEAVQRLAEEIAPKLQEYLWGEDADTLPGVVLRGLEARGATLATIESLSGGVLGALVTEVAGASRAYLGGMVAYSVGAKQRFGVPDEALSQGTVSEACARAMAEAARKALGATYALATTGVAGPDELEGQPVGTVFVALAGPQKTQVRPYRFPPYGREFIRTRAAYAALALLQGELR</sequence>
<keyword evidence="4" id="KW-1185">Reference proteome</keyword>
<dbReference type="Proteomes" id="UP000266178">
    <property type="component" value="Unassembled WGS sequence"/>
</dbReference>
<name>A0A399F496_9DEIN</name>
<dbReference type="AlphaFoldDB" id="A0A399F496"/>
<dbReference type="NCBIfam" id="TIGR00199">
    <property type="entry name" value="PncC_domain"/>
    <property type="match status" value="1"/>
</dbReference>
<dbReference type="SMART" id="SM00852">
    <property type="entry name" value="MoCF_biosynth"/>
    <property type="match status" value="1"/>
</dbReference>
<dbReference type="Gene3D" id="3.30.70.2860">
    <property type="match status" value="1"/>
</dbReference>
<dbReference type="OrthoDB" id="9801454at2"/>
<dbReference type="Pfam" id="PF02464">
    <property type="entry name" value="CinA"/>
    <property type="match status" value="1"/>
</dbReference>
<dbReference type="Gene3D" id="3.90.950.20">
    <property type="entry name" value="CinA-like"/>
    <property type="match status" value="1"/>
</dbReference>
<accession>A0A399F496</accession>
<dbReference type="InterPro" id="IPR036425">
    <property type="entry name" value="MoaB/Mog-like_dom_sf"/>
</dbReference>
<dbReference type="NCBIfam" id="TIGR00200">
    <property type="entry name" value="cinA_nterm"/>
    <property type="match status" value="1"/>
</dbReference>
<dbReference type="Pfam" id="PF00994">
    <property type="entry name" value="MoCF_biosynth"/>
    <property type="match status" value="1"/>
</dbReference>
<dbReference type="PIRSF" id="PIRSF006728">
    <property type="entry name" value="CinA"/>
    <property type="match status" value="1"/>
</dbReference>
<dbReference type="InterPro" id="IPR008136">
    <property type="entry name" value="CinA_C"/>
</dbReference>
<protein>
    <recommendedName>
        <fullName evidence="1">CinA-like protein</fullName>
    </recommendedName>
</protein>
<dbReference type="SUPFAM" id="SSF53218">
    <property type="entry name" value="Molybdenum cofactor biosynthesis proteins"/>
    <property type="match status" value="1"/>
</dbReference>
<proteinExistence type="inferred from homology"/>
<dbReference type="CDD" id="cd00885">
    <property type="entry name" value="cinA"/>
    <property type="match status" value="1"/>
</dbReference>
<comment type="caution">
    <text evidence="3">The sequence shown here is derived from an EMBL/GenBank/DDBJ whole genome shotgun (WGS) entry which is preliminary data.</text>
</comment>
<gene>
    <name evidence="3" type="primary">cinA</name>
    <name evidence="3" type="ORF">Mgrana_03091</name>
</gene>
<evidence type="ECO:0000256" key="1">
    <source>
        <dbReference type="HAMAP-Rule" id="MF_00226"/>
    </source>
</evidence>
<dbReference type="InterPro" id="IPR050101">
    <property type="entry name" value="CinA"/>
</dbReference>
<dbReference type="HAMAP" id="MF_00226_B">
    <property type="entry name" value="CinA_B"/>
    <property type="match status" value="1"/>
</dbReference>
<organism evidence="3 4">
    <name type="scientific">Meiothermus granaticius NBRC 107808</name>
    <dbReference type="NCBI Taxonomy" id="1227551"/>
    <lineage>
        <taxon>Bacteria</taxon>
        <taxon>Thermotogati</taxon>
        <taxon>Deinococcota</taxon>
        <taxon>Deinococci</taxon>
        <taxon>Thermales</taxon>
        <taxon>Thermaceae</taxon>
        <taxon>Meiothermus</taxon>
    </lineage>
</organism>
<reference evidence="3 4" key="1">
    <citation type="submission" date="2018-08" db="EMBL/GenBank/DDBJ databases">
        <title>Meiothermus granaticius genome AF-68 sequencing project.</title>
        <authorList>
            <person name="Da Costa M.S."/>
            <person name="Albuquerque L."/>
            <person name="Raposo P."/>
            <person name="Froufe H.J.C."/>
            <person name="Barroso C.S."/>
            <person name="Egas C."/>
        </authorList>
    </citation>
    <scope>NUCLEOTIDE SEQUENCE [LARGE SCALE GENOMIC DNA]</scope>
    <source>
        <strain evidence="3 4">AF-68</strain>
    </source>
</reference>
<dbReference type="InterPro" id="IPR008135">
    <property type="entry name" value="Competence-induced_CinA"/>
</dbReference>
<dbReference type="PANTHER" id="PTHR13939">
    <property type="entry name" value="NICOTINAMIDE-NUCLEOTIDE AMIDOHYDROLASE PNCC"/>
    <property type="match status" value="1"/>
</dbReference>